<dbReference type="InterPro" id="IPR005546">
    <property type="entry name" value="Autotransporte_beta"/>
</dbReference>
<dbReference type="Gene3D" id="2.40.128.130">
    <property type="entry name" value="Autotransporter beta-domain"/>
    <property type="match status" value="1"/>
</dbReference>
<dbReference type="GO" id="GO:0019867">
    <property type="term" value="C:outer membrane"/>
    <property type="evidence" value="ECO:0007669"/>
    <property type="project" value="InterPro"/>
</dbReference>
<dbReference type="CDD" id="cd01344">
    <property type="entry name" value="PL2_Passenger_AT"/>
    <property type="match status" value="1"/>
</dbReference>
<dbReference type="SMART" id="SM00869">
    <property type="entry name" value="Autotransporter"/>
    <property type="match status" value="1"/>
</dbReference>
<dbReference type="InterPro" id="IPR036709">
    <property type="entry name" value="Autotransporte_beta_dom_sf"/>
</dbReference>
<dbReference type="EMBL" id="DAATOY010000027">
    <property type="protein sequence ID" value="HAE9004612.1"/>
    <property type="molecule type" value="Genomic_DNA"/>
</dbReference>
<dbReference type="SUPFAM" id="SSF103515">
    <property type="entry name" value="Autotransporter"/>
    <property type="match status" value="1"/>
</dbReference>
<feature type="domain" description="Autotransporter" evidence="2">
    <location>
        <begin position="922"/>
        <end position="1210"/>
    </location>
</feature>
<gene>
    <name evidence="3" type="ORF">G4Y59_004574</name>
    <name evidence="4" type="ORF">G9W20_004573</name>
</gene>
<reference evidence="3" key="2">
    <citation type="submission" date="2018-07" db="EMBL/GenBank/DDBJ databases">
        <authorList>
            <consortium name="NCBI Pathogen Detection Project"/>
        </authorList>
    </citation>
    <scope>NUCLEOTIDE SEQUENCE</scope>
    <source>
        <strain evidence="4">09-2512</strain>
        <strain evidence="3">13-1133</strain>
    </source>
</reference>
<dbReference type="InterPro" id="IPR011050">
    <property type="entry name" value="Pectin_lyase_fold/virulence"/>
</dbReference>
<sequence length="1210" mass="127273">MTSKSFPCTSLLMLFPLSLLSISVHAGISTDCGGSSYCTNKVIDANSEGYIDKTPVYFLGDSKLTVSASQAFNNQSGIYEFRGNTNVDVNASLGLNGGTYTLRKDSNGNTSDKVVISVNAEDGILDARLVALEGSNAVVNLNQEGAINGGNQVFNAGTTLNINASNGIYGSDSLILTDATLNLNATEAFDSTTVSNAASIKGGSSVNVNASDAITGGQLNIQDASKVNINSGGSISGGTLLFTGESELNVQASSGVTGEDTAKQIFQKGTTLNVNALNGIAGGNQILNDATLNVNATSGISGGKQIIAQQSVMNLNADQAVTGGVISAKGNSTVNAYGDAAIIGGTQVFTENSTINAIGHSVIEGGTQSFMDNSILNASGQNVLSGGVQLFSGDSTLNGNNSGVISGQSQQVFSGQSVFNVNAEEAMSGGKSTIFKEDSVMNINESRGVVDGNVIFDNDTTLNLNADQTIGGGKLSAKGNSTVNAYGDAAIIGGTQVFTENSTINAIGHSVIEGGTQSFMDNSILNASGQNVLSGGVQLFSDDSTLNGNNSGVISGQSQQVFSGQSVFNVNAEEAVSGGKSTIFKEDSVMNINESRGVVDGDIVFDGNASLNINAKNAITGGSVRYKGDSLININSEDALINHVLVAGGNSTINVNANNAMPGNSNITLQKTFDSTKGTQLNVNSVSLAVDRLIASEGTTTNINNGQLSLFEGGYIYGSLVGGGDLNVNGGVLSLKGDGSAMTGNITIDNDAKIRFVDSYNIGGNIINRGGIIASTNNVGRSLTVKGNYEAHKASLTLNAVLEGDGSSSDKIIVNGKTSGKTTLKINNIGGNGAQTNNGIEVVHVDGSSDGEFVQEERLLVGSWDYILGRGQGDNYKNWYLTSARRPEVGSYISNIDAVNNMFVTGLYDRLGKMQYIDVITGEQRETSMWMRHEGGHYNWRDGSGQMKTQSNRYVLQMGGDFAQWSTDGSDRWHLGLMAGYGNEHSSTDSVRTGYRSKGNVKGYSTGLYATWYADDETRNGAYLDTWAQYSWFDNQVNGDGLQSESYKSKGLTASLEGGYTWKAGQFVGSNDGINEWFVQPQAQMVWMDVKADEHQDSNGNRVESLGDGNVRTRLGVKTWIKSHNKMDDGKFREFNPFIEANWLHNTRDFSARMDGVTTKQAGGRDIGEVKVGLEGQITSHLNMWGNVGVQVGDKGYNNTSAMLGLKYTF</sequence>
<dbReference type="NCBIfam" id="TIGR01414">
    <property type="entry name" value="autotrans_barl"/>
    <property type="match status" value="1"/>
</dbReference>
<dbReference type="PANTHER" id="PTHR12338">
    <property type="entry name" value="AUTOTRANSPORTER"/>
    <property type="match status" value="1"/>
</dbReference>
<protein>
    <submittedName>
        <fullName evidence="3">Autotransporter outer membrane beta-barrel domain-containing protein</fullName>
    </submittedName>
</protein>
<reference evidence="3" key="1">
    <citation type="journal article" date="2018" name="Genome Biol.">
        <title>SKESA: strategic k-mer extension for scrupulous assemblies.</title>
        <authorList>
            <person name="Souvorov A."/>
            <person name="Agarwala R."/>
            <person name="Lipman D.J."/>
        </authorList>
    </citation>
    <scope>NUCLEOTIDE SEQUENCE</scope>
    <source>
        <strain evidence="4">09-2512</strain>
        <strain evidence="3">13-1133</strain>
    </source>
</reference>
<evidence type="ECO:0000256" key="1">
    <source>
        <dbReference type="SAM" id="SignalP"/>
    </source>
</evidence>
<dbReference type="InterPro" id="IPR043990">
    <property type="entry name" value="AC_1"/>
</dbReference>
<dbReference type="PROSITE" id="PS51208">
    <property type="entry name" value="AUTOTRANSPORTER"/>
    <property type="match status" value="1"/>
</dbReference>
<name>A0A738TPX2_SALPT</name>
<dbReference type="Pfam" id="PF18883">
    <property type="entry name" value="AC_1"/>
    <property type="match status" value="1"/>
</dbReference>
<dbReference type="InterPro" id="IPR050909">
    <property type="entry name" value="Bact_Autotransporter_VF"/>
</dbReference>
<dbReference type="InterPro" id="IPR012332">
    <property type="entry name" value="Autotransporter_pectin_lyase_C"/>
</dbReference>
<dbReference type="PANTHER" id="PTHR12338:SF5">
    <property type="entry name" value="ANTIGEN 43-RELATED"/>
    <property type="match status" value="1"/>
</dbReference>
<dbReference type="EMBL" id="DAAUCQ010000029">
    <property type="protein sequence ID" value="HAF1154875.1"/>
    <property type="molecule type" value="Genomic_DNA"/>
</dbReference>
<keyword evidence="1" id="KW-0732">Signal</keyword>
<feature type="signal peptide" evidence="1">
    <location>
        <begin position="1"/>
        <end position="26"/>
    </location>
</feature>
<dbReference type="Gene3D" id="2.160.20.20">
    <property type="match status" value="1"/>
</dbReference>
<evidence type="ECO:0000313" key="4">
    <source>
        <dbReference type="EMBL" id="HAF1154875.1"/>
    </source>
</evidence>
<dbReference type="SUPFAM" id="SSF51126">
    <property type="entry name" value="Pectin lyase-like"/>
    <property type="match status" value="1"/>
</dbReference>
<proteinExistence type="predicted"/>
<organism evidence="3">
    <name type="scientific">Salmonella paratyphi A</name>
    <dbReference type="NCBI Taxonomy" id="54388"/>
    <lineage>
        <taxon>Bacteria</taxon>
        <taxon>Pseudomonadati</taxon>
        <taxon>Pseudomonadota</taxon>
        <taxon>Gammaproteobacteria</taxon>
        <taxon>Enterobacterales</taxon>
        <taxon>Enterobacteriaceae</taxon>
        <taxon>Salmonella</taxon>
    </lineage>
</organism>
<dbReference type="AlphaFoldDB" id="A0A738TPX2"/>
<dbReference type="Pfam" id="PF03797">
    <property type="entry name" value="Autotransporter"/>
    <property type="match status" value="1"/>
</dbReference>
<evidence type="ECO:0000313" key="3">
    <source>
        <dbReference type="EMBL" id="HAE9004612.1"/>
    </source>
</evidence>
<feature type="chain" id="PRO_5033579928" evidence="1">
    <location>
        <begin position="27"/>
        <end position="1210"/>
    </location>
</feature>
<accession>A0A738TPX2</accession>
<evidence type="ECO:0000259" key="2">
    <source>
        <dbReference type="PROSITE" id="PS51208"/>
    </source>
</evidence>
<comment type="caution">
    <text evidence="3">The sequence shown here is derived from an EMBL/GenBank/DDBJ whole genome shotgun (WGS) entry which is preliminary data.</text>
</comment>
<dbReference type="InterPro" id="IPR006315">
    <property type="entry name" value="OM_autotransptr_brl_dom"/>
</dbReference>